<dbReference type="PANTHER" id="PTHR43798">
    <property type="entry name" value="MONOACYLGLYCEROL LIPASE"/>
    <property type="match status" value="1"/>
</dbReference>
<feature type="domain" description="Serine aminopeptidase S33" evidence="1">
    <location>
        <begin position="46"/>
        <end position="253"/>
    </location>
</feature>
<dbReference type="InterPro" id="IPR029058">
    <property type="entry name" value="AB_hydrolase_fold"/>
</dbReference>
<proteinExistence type="predicted"/>
<dbReference type="Pfam" id="PF12146">
    <property type="entry name" value="Hydrolase_4"/>
    <property type="match status" value="1"/>
</dbReference>
<evidence type="ECO:0000313" key="2">
    <source>
        <dbReference type="EMBL" id="MFD1738938.1"/>
    </source>
</evidence>
<gene>
    <name evidence="2" type="ORF">ACFSCX_20715</name>
</gene>
<dbReference type="SUPFAM" id="SSF53474">
    <property type="entry name" value="alpha/beta-Hydrolases"/>
    <property type="match status" value="1"/>
</dbReference>
<dbReference type="PANTHER" id="PTHR43798:SF6">
    <property type="entry name" value="HYDROLASE, PUTATIVE (AFU_ORTHOLOGUE AFUA_4G13070)-RELATED"/>
    <property type="match status" value="1"/>
</dbReference>
<dbReference type="PRINTS" id="PR00111">
    <property type="entry name" value="ABHYDROLASE"/>
</dbReference>
<reference evidence="3" key="1">
    <citation type="journal article" date="2019" name="Int. J. Syst. Evol. Microbiol.">
        <title>The Global Catalogue of Microorganisms (GCM) 10K type strain sequencing project: providing services to taxonomists for standard genome sequencing and annotation.</title>
        <authorList>
            <consortium name="The Broad Institute Genomics Platform"/>
            <consortium name="The Broad Institute Genome Sequencing Center for Infectious Disease"/>
            <person name="Wu L."/>
            <person name="Ma J."/>
        </authorList>
    </citation>
    <scope>NUCLEOTIDE SEQUENCE [LARGE SCALE GENOMIC DNA]</scope>
    <source>
        <strain evidence="3">CCUG 49339</strain>
    </source>
</reference>
<keyword evidence="3" id="KW-1185">Reference proteome</keyword>
<protein>
    <submittedName>
        <fullName evidence="2">Alpha/beta fold hydrolase</fullName>
    </submittedName>
</protein>
<evidence type="ECO:0000313" key="3">
    <source>
        <dbReference type="Proteomes" id="UP001597214"/>
    </source>
</evidence>
<accession>A0ABW4LWJ4</accession>
<dbReference type="RefSeq" id="WP_377930163.1">
    <property type="nucleotide sequence ID" value="NZ_JBHUEM010000052.1"/>
</dbReference>
<dbReference type="GO" id="GO:0016787">
    <property type="term" value="F:hydrolase activity"/>
    <property type="evidence" value="ECO:0007669"/>
    <property type="project" value="UniProtKB-KW"/>
</dbReference>
<organism evidence="2 3">
    <name type="scientific">Bacillus salitolerans</name>
    <dbReference type="NCBI Taxonomy" id="1437434"/>
    <lineage>
        <taxon>Bacteria</taxon>
        <taxon>Bacillati</taxon>
        <taxon>Bacillota</taxon>
        <taxon>Bacilli</taxon>
        <taxon>Bacillales</taxon>
        <taxon>Bacillaceae</taxon>
        <taxon>Bacillus</taxon>
    </lineage>
</organism>
<dbReference type="Proteomes" id="UP001597214">
    <property type="component" value="Unassembled WGS sequence"/>
</dbReference>
<dbReference type="InterPro" id="IPR050266">
    <property type="entry name" value="AB_hydrolase_sf"/>
</dbReference>
<sequence>MDVVIQNQTIHYEIYGEGKPLFIFHAMGTDHRSMKAWIEPVFQQEKSDWKRIYVDIPGHGGSNQVVDIKNNDEMLDILLELIDVLVHDQPFSLVGMSFGGYLAQGIMHKRINQVEGICLLAPALHTGARSTSSKKMMETNEEVLNKLDQEIVTAIHTLLVYQTKENIQLFLEEVQPGRLLANRKFLTSEWKTKGYFFSFEPFAHMSEIDKPALLVLGKNDSIVGFEDHMKLAGKFQHVSYAVLDRAGHLLQIEARNRLIHLFMNWLERITKTQ</sequence>
<dbReference type="EMBL" id="JBHUEM010000052">
    <property type="protein sequence ID" value="MFD1738938.1"/>
    <property type="molecule type" value="Genomic_DNA"/>
</dbReference>
<name>A0ABW4LWJ4_9BACI</name>
<keyword evidence="2" id="KW-0378">Hydrolase</keyword>
<comment type="caution">
    <text evidence="2">The sequence shown here is derived from an EMBL/GenBank/DDBJ whole genome shotgun (WGS) entry which is preliminary data.</text>
</comment>
<dbReference type="InterPro" id="IPR000073">
    <property type="entry name" value="AB_hydrolase_1"/>
</dbReference>
<dbReference type="InterPro" id="IPR022742">
    <property type="entry name" value="Hydrolase_4"/>
</dbReference>
<dbReference type="Gene3D" id="3.40.50.1820">
    <property type="entry name" value="alpha/beta hydrolase"/>
    <property type="match status" value="1"/>
</dbReference>
<evidence type="ECO:0000259" key="1">
    <source>
        <dbReference type="Pfam" id="PF12146"/>
    </source>
</evidence>